<dbReference type="InterPro" id="IPR002034">
    <property type="entry name" value="AIPM/Hcit_synth_CS"/>
</dbReference>
<dbReference type="AlphaFoldDB" id="A0A7J3IAJ7"/>
<comment type="pathway">
    <text evidence="1">Amino-acid biosynthesis; L-isoleucine biosynthesis; 2-oxobutanoate from pyruvate: step 1/3.</text>
</comment>
<protein>
    <recommendedName>
        <fullName evidence="3">Citramalate synthase</fullName>
        <ecNumber evidence="3">2.3.3.21</ecNumber>
    </recommendedName>
</protein>
<evidence type="ECO:0000256" key="1">
    <source>
        <dbReference type="ARBA" id="ARBA00004743"/>
    </source>
</evidence>
<dbReference type="EC" id="2.3.3.21" evidence="3"/>
<dbReference type="InterPro" id="IPR005675">
    <property type="entry name" value="Citramal_synthase"/>
</dbReference>
<name>A0A7J3IAJ7_9CREN</name>
<keyword evidence="2" id="KW-0808">Transferase</keyword>
<gene>
    <name evidence="5" type="ORF">ENT87_08705</name>
    <name evidence="6" type="ORF">ENU30_04525</name>
</gene>
<proteinExistence type="predicted"/>
<evidence type="ECO:0000256" key="3">
    <source>
        <dbReference type="NCBIfam" id="TIGR00977"/>
    </source>
</evidence>
<reference evidence="5" key="1">
    <citation type="journal article" date="2020" name="mSystems">
        <title>Genome- and Community-Level Interaction Insights into Carbon Utilization and Element Cycling Functions of Hydrothermarchaeota in Hydrothermal Sediment.</title>
        <authorList>
            <person name="Zhou Z."/>
            <person name="Liu Y."/>
            <person name="Xu W."/>
            <person name="Pan J."/>
            <person name="Luo Z.H."/>
            <person name="Li M."/>
        </authorList>
    </citation>
    <scope>NUCLEOTIDE SEQUENCE [LARGE SCALE GENOMIC DNA]</scope>
    <source>
        <strain evidence="5">SpSt-618</strain>
        <strain evidence="6">SpSt-657</strain>
    </source>
</reference>
<dbReference type="EMBL" id="DTBZ01000083">
    <property type="protein sequence ID" value="HGQ18223.1"/>
    <property type="molecule type" value="Genomic_DNA"/>
</dbReference>
<dbReference type="PROSITE" id="PS00816">
    <property type="entry name" value="AIPM_HOMOCIT_SYNTH_2"/>
    <property type="match status" value="1"/>
</dbReference>
<dbReference type="Gene3D" id="3.20.20.70">
    <property type="entry name" value="Aldolase class I"/>
    <property type="match status" value="1"/>
</dbReference>
<dbReference type="Pfam" id="PF22617">
    <property type="entry name" value="HCS_D2"/>
    <property type="match status" value="1"/>
</dbReference>
<evidence type="ECO:0000313" key="5">
    <source>
        <dbReference type="EMBL" id="HGN37605.1"/>
    </source>
</evidence>
<dbReference type="PANTHER" id="PTHR43538">
    <property type="entry name" value="ALPHA-IPM SYNTHASE/HOMOCITRATE SYNTHASE"/>
    <property type="match status" value="1"/>
</dbReference>
<evidence type="ECO:0000259" key="4">
    <source>
        <dbReference type="PROSITE" id="PS50991"/>
    </source>
</evidence>
<dbReference type="Pfam" id="PF00682">
    <property type="entry name" value="HMGL-like"/>
    <property type="match status" value="1"/>
</dbReference>
<dbReference type="SUPFAM" id="SSF51569">
    <property type="entry name" value="Aldolase"/>
    <property type="match status" value="1"/>
</dbReference>
<evidence type="ECO:0000313" key="6">
    <source>
        <dbReference type="EMBL" id="HGQ18223.1"/>
    </source>
</evidence>
<accession>A0A7J3IAJ7</accession>
<sequence length="514" mass="56855">MRDGTQAAGVSLSIEDKIRIAIALDDLGIDYIEGGWPGSNPKDSEFFKEIKRYGLAYSKVVAFGSTRRKDLRVDNDPNIYAIIKADVDVAVLFGKAWTLHVRDVLRVPEDINLNMIYESIDYLKSHGIEVLFDAEHFYQGFKDDPEYALEVIMTAEQAGASAVILADTTGSTTPMEIYDITRRVSNHVKVKIGLHMHNDIGCAVANTLMGVVAGARHVQGTINGIGERAGNADLVQVLPTLAFKMNFKVLKDLESFKKLREVSQLVYRLTGVEPNPYQPYVGEYAFAHKAGIHVDAVLKNPRAYEHIDPSVVGNNRIIVVSELSGVSNIIALLKDLGIDLNKRDERIRKALMKIKSLEKQGYAFNTAPASAILEVLRELGVKRNIISRYSWTIFTDSTGASIAIVNLNEINDRATDIDAITALKKAFEEAVRRLLSNHNTVKTSSFSVLLLPDGAYRVTVGFTDGFQTWATQGVSMNMIDALIKALIDGIEYYSVVRELRKTDINGSNIATLFP</sequence>
<dbReference type="GO" id="GO:0009097">
    <property type="term" value="P:isoleucine biosynthetic process"/>
    <property type="evidence" value="ECO:0007669"/>
    <property type="project" value="UniProtKB-UniRule"/>
</dbReference>
<evidence type="ECO:0000256" key="2">
    <source>
        <dbReference type="ARBA" id="ARBA00022679"/>
    </source>
</evidence>
<dbReference type="CDD" id="cd07941">
    <property type="entry name" value="DRE_TIM_LeuA3"/>
    <property type="match status" value="1"/>
</dbReference>
<dbReference type="EMBL" id="DTAI01000256">
    <property type="protein sequence ID" value="HGN37605.1"/>
    <property type="molecule type" value="Genomic_DNA"/>
</dbReference>
<dbReference type="GO" id="GO:0043714">
    <property type="term" value="F:(R)-citramalate synthase activity"/>
    <property type="evidence" value="ECO:0007669"/>
    <property type="project" value="UniProtKB-UniRule"/>
</dbReference>
<dbReference type="InterPro" id="IPR054691">
    <property type="entry name" value="LeuA/HCS_post-cat"/>
</dbReference>
<dbReference type="InterPro" id="IPR000891">
    <property type="entry name" value="PYR_CT"/>
</dbReference>
<dbReference type="PROSITE" id="PS50991">
    <property type="entry name" value="PYR_CT"/>
    <property type="match status" value="1"/>
</dbReference>
<dbReference type="Gene3D" id="1.10.238.260">
    <property type="match status" value="1"/>
</dbReference>
<dbReference type="InterPro" id="IPR013785">
    <property type="entry name" value="Aldolase_TIM"/>
</dbReference>
<feature type="domain" description="Pyruvate carboxyltransferase" evidence="4">
    <location>
        <begin position="1"/>
        <end position="257"/>
    </location>
</feature>
<dbReference type="PANTHER" id="PTHR43538:SF1">
    <property type="entry name" value="(R)-CITRAMALATE SYNTHASE"/>
    <property type="match status" value="1"/>
</dbReference>
<comment type="caution">
    <text evidence="5">The sequence shown here is derived from an EMBL/GenBank/DDBJ whole genome shotgun (WGS) entry which is preliminary data.</text>
</comment>
<dbReference type="NCBIfam" id="TIGR00977">
    <property type="entry name" value="citramal_synth"/>
    <property type="match status" value="1"/>
</dbReference>
<dbReference type="UniPathway" id="UPA00047">
    <property type="reaction ID" value="UER00066"/>
</dbReference>
<organism evidence="5">
    <name type="scientific">Ignisphaera aggregans</name>
    <dbReference type="NCBI Taxonomy" id="334771"/>
    <lineage>
        <taxon>Archaea</taxon>
        <taxon>Thermoproteota</taxon>
        <taxon>Thermoprotei</taxon>
        <taxon>Desulfurococcales</taxon>
        <taxon>Desulfurococcaceae</taxon>
        <taxon>Ignisphaera</taxon>
    </lineage>
</organism>
<dbReference type="GO" id="GO:0046912">
    <property type="term" value="F:acyltransferase activity, acyl groups converted into alkyl on transfer"/>
    <property type="evidence" value="ECO:0007669"/>
    <property type="project" value="InterPro"/>
</dbReference>